<dbReference type="Proteomes" id="UP000198415">
    <property type="component" value="Unassembled WGS sequence"/>
</dbReference>
<keyword evidence="2" id="KW-1185">Reference proteome</keyword>
<sequence>MESFGADTPMGRAGQSVELAPAYVFFASQESSYVSGEVLGVTGGKPLP</sequence>
<gene>
    <name evidence="1" type="ORF">SAMN06264365_12293</name>
</gene>
<organism evidence="1 2">
    <name type="scientific">Actinoplanes regularis</name>
    <dbReference type="NCBI Taxonomy" id="52697"/>
    <lineage>
        <taxon>Bacteria</taxon>
        <taxon>Bacillati</taxon>
        <taxon>Actinomycetota</taxon>
        <taxon>Actinomycetes</taxon>
        <taxon>Micromonosporales</taxon>
        <taxon>Micromonosporaceae</taxon>
        <taxon>Actinoplanes</taxon>
    </lineage>
</organism>
<proteinExistence type="predicted"/>
<dbReference type="AlphaFoldDB" id="A0A239GVX9"/>
<protein>
    <submittedName>
        <fullName evidence="1">Enoyl-(Acyl carrier protein) reductase</fullName>
    </submittedName>
</protein>
<dbReference type="InterPro" id="IPR002347">
    <property type="entry name" value="SDR_fam"/>
</dbReference>
<dbReference type="Pfam" id="PF13561">
    <property type="entry name" value="adh_short_C2"/>
    <property type="match status" value="1"/>
</dbReference>
<reference evidence="1 2" key="1">
    <citation type="submission" date="2017-06" db="EMBL/GenBank/DDBJ databases">
        <authorList>
            <person name="Kim H.J."/>
            <person name="Triplett B.A."/>
        </authorList>
    </citation>
    <scope>NUCLEOTIDE SEQUENCE [LARGE SCALE GENOMIC DNA]</scope>
    <source>
        <strain evidence="1 2">DSM 43151</strain>
    </source>
</reference>
<evidence type="ECO:0000313" key="1">
    <source>
        <dbReference type="EMBL" id="SNS73267.1"/>
    </source>
</evidence>
<name>A0A239GVX9_9ACTN</name>
<accession>A0A239GVX9</accession>
<dbReference type="Gene3D" id="3.40.50.720">
    <property type="entry name" value="NAD(P)-binding Rossmann-like Domain"/>
    <property type="match status" value="1"/>
</dbReference>
<dbReference type="EMBL" id="FZNR01000022">
    <property type="protein sequence ID" value="SNS73267.1"/>
    <property type="molecule type" value="Genomic_DNA"/>
</dbReference>
<dbReference type="InterPro" id="IPR036291">
    <property type="entry name" value="NAD(P)-bd_dom_sf"/>
</dbReference>
<evidence type="ECO:0000313" key="2">
    <source>
        <dbReference type="Proteomes" id="UP000198415"/>
    </source>
</evidence>
<dbReference type="SUPFAM" id="SSF51735">
    <property type="entry name" value="NAD(P)-binding Rossmann-fold domains"/>
    <property type="match status" value="1"/>
</dbReference>